<feature type="signal peptide" evidence="1">
    <location>
        <begin position="1"/>
        <end position="23"/>
    </location>
</feature>
<keyword evidence="3" id="KW-1185">Reference proteome</keyword>
<dbReference type="EMBL" id="JACOOS010000001">
    <property type="protein sequence ID" value="MBC5676178.1"/>
    <property type="molecule type" value="Genomic_DNA"/>
</dbReference>
<reference evidence="2 3" key="1">
    <citation type="submission" date="2020-08" db="EMBL/GenBank/DDBJ databases">
        <title>Genome public.</title>
        <authorList>
            <person name="Liu C."/>
            <person name="Sun Q."/>
        </authorList>
    </citation>
    <scope>NUCLEOTIDE SEQUENCE [LARGE SCALE GENOMIC DNA]</scope>
    <source>
        <strain evidence="2 3">NSJ-7</strain>
    </source>
</reference>
<evidence type="ECO:0000313" key="2">
    <source>
        <dbReference type="EMBL" id="MBC5676178.1"/>
    </source>
</evidence>
<keyword evidence="1" id="KW-0732">Signal</keyword>
<accession>A0ABR7FLX5</accession>
<sequence length="213" mass="23419">MRKINCLFLSLVMIFTIQGHVYASPNASTTNENDKTLAVITNLESGEKTVVIPKRICSTTLQQKSKQGEIEKSYEVVIEIPNTEATTLASDSISKTATKKEVKVTGKFNYTTQYPDKVKVSSCSGSWKPKLQGVYVTNREVVLHGGDGQHMKKRPSKNSFSYNTKWGYKPYVPQSSLSGTGMIMNAVGRVGGMNSKAQIELKISGSDILDNLK</sequence>
<evidence type="ECO:0008006" key="4">
    <source>
        <dbReference type="Google" id="ProtNLM"/>
    </source>
</evidence>
<evidence type="ECO:0000313" key="3">
    <source>
        <dbReference type="Proteomes" id="UP000635828"/>
    </source>
</evidence>
<proteinExistence type="predicted"/>
<feature type="chain" id="PRO_5045478864" description="DUF5626 domain-containing protein" evidence="1">
    <location>
        <begin position="24"/>
        <end position="213"/>
    </location>
</feature>
<name>A0ABR7FLX5_9FIRM</name>
<dbReference type="Proteomes" id="UP000635828">
    <property type="component" value="Unassembled WGS sequence"/>
</dbReference>
<protein>
    <recommendedName>
        <fullName evidence="4">DUF5626 domain-containing protein</fullName>
    </recommendedName>
</protein>
<organism evidence="2 3">
    <name type="scientific">Anaerostipes hominis</name>
    <name type="common">ex Liu et al. 2021</name>
    <dbReference type="NCBI Taxonomy" id="2763018"/>
    <lineage>
        <taxon>Bacteria</taxon>
        <taxon>Bacillati</taxon>
        <taxon>Bacillota</taxon>
        <taxon>Clostridia</taxon>
        <taxon>Lachnospirales</taxon>
        <taxon>Lachnospiraceae</taxon>
        <taxon>Anaerostipes</taxon>
    </lineage>
</organism>
<evidence type="ECO:0000256" key="1">
    <source>
        <dbReference type="SAM" id="SignalP"/>
    </source>
</evidence>
<gene>
    <name evidence="2" type="ORF">H8S22_00670</name>
</gene>
<dbReference type="RefSeq" id="WP_024728115.1">
    <property type="nucleotide sequence ID" value="NZ_JACOOS010000001.1"/>
</dbReference>
<comment type="caution">
    <text evidence="2">The sequence shown here is derived from an EMBL/GenBank/DDBJ whole genome shotgun (WGS) entry which is preliminary data.</text>
</comment>